<dbReference type="GO" id="GO:0005581">
    <property type="term" value="C:collagen trimer"/>
    <property type="evidence" value="ECO:0007669"/>
    <property type="project" value="UniProtKB-KW"/>
</dbReference>
<dbReference type="SUPFAM" id="SSF57603">
    <property type="entry name" value="FnI-like domain"/>
    <property type="match status" value="4"/>
</dbReference>
<dbReference type="EMBL" id="REGW02000024">
    <property type="protein sequence ID" value="KAE8278258.1"/>
    <property type="molecule type" value="Genomic_DNA"/>
</dbReference>
<protein>
    <submittedName>
        <fullName evidence="3">Collagen alpha-1(II) chain</fullName>
    </submittedName>
</protein>
<accession>A0A6G0HG98</accession>
<feature type="domain" description="VWFC" evidence="2">
    <location>
        <begin position="13"/>
        <end position="71"/>
    </location>
</feature>
<feature type="compositionally biased region" description="Basic and acidic residues" evidence="1">
    <location>
        <begin position="783"/>
        <end position="794"/>
    </location>
</feature>
<feature type="compositionally biased region" description="Low complexity" evidence="1">
    <location>
        <begin position="765"/>
        <end position="774"/>
    </location>
</feature>
<dbReference type="PANTHER" id="PTHR46439">
    <property type="entry name" value="CYSTEINE-RICH MOTOR NEURON 1 PROTEIN"/>
    <property type="match status" value="1"/>
</dbReference>
<keyword evidence="4" id="KW-1185">Reference proteome</keyword>
<dbReference type="InterPro" id="IPR001007">
    <property type="entry name" value="VWF_dom"/>
</dbReference>
<feature type="compositionally biased region" description="Gly residues" evidence="1">
    <location>
        <begin position="820"/>
        <end position="835"/>
    </location>
</feature>
<proteinExistence type="predicted"/>
<dbReference type="SMART" id="SM00214">
    <property type="entry name" value="VWC"/>
    <property type="match status" value="4"/>
</dbReference>
<gene>
    <name evidence="3" type="ORF">D5F01_LYC23157</name>
</gene>
<feature type="domain" description="VWFC" evidence="2">
    <location>
        <begin position="149"/>
        <end position="207"/>
    </location>
</feature>
<name>A0A6G0HG98_LARCR</name>
<dbReference type="Proteomes" id="UP000424527">
    <property type="component" value="Unassembled WGS sequence"/>
</dbReference>
<evidence type="ECO:0000313" key="4">
    <source>
        <dbReference type="Proteomes" id="UP000424527"/>
    </source>
</evidence>
<reference evidence="3 4" key="1">
    <citation type="submission" date="2019-07" db="EMBL/GenBank/DDBJ databases">
        <title>Chromosome genome assembly for large yellow croaker.</title>
        <authorList>
            <person name="Xiao S."/>
        </authorList>
    </citation>
    <scope>NUCLEOTIDE SEQUENCE [LARGE SCALE GENOMIC DNA]</scope>
    <source>
        <strain evidence="3">JMULYC20181020</strain>
        <tissue evidence="3">Muscle</tissue>
    </source>
</reference>
<dbReference type="PROSITE" id="PS01208">
    <property type="entry name" value="VWFC_1"/>
    <property type="match status" value="4"/>
</dbReference>
<evidence type="ECO:0000256" key="1">
    <source>
        <dbReference type="SAM" id="MobiDB-lite"/>
    </source>
</evidence>
<dbReference type="AlphaFoldDB" id="A0A6G0HG98"/>
<dbReference type="Gene3D" id="1.20.5.320">
    <property type="entry name" value="6-Phosphogluconate Dehydrogenase, domain 3"/>
    <property type="match status" value="1"/>
</dbReference>
<dbReference type="InterPro" id="IPR008160">
    <property type="entry name" value="Collagen"/>
</dbReference>
<dbReference type="Pfam" id="PF00093">
    <property type="entry name" value="VWC"/>
    <property type="match status" value="3"/>
</dbReference>
<dbReference type="PROSITE" id="PS50184">
    <property type="entry name" value="VWFC_2"/>
    <property type="match status" value="4"/>
</dbReference>
<dbReference type="FunFam" id="2.10.70.10:FF:000013">
    <property type="entry name" value="Collagen, type I, alpha 1"/>
    <property type="match status" value="1"/>
</dbReference>
<organism evidence="3 4">
    <name type="scientific">Larimichthys crocea</name>
    <name type="common">Large yellow croaker</name>
    <name type="synonym">Pseudosciaena crocea</name>
    <dbReference type="NCBI Taxonomy" id="215358"/>
    <lineage>
        <taxon>Eukaryota</taxon>
        <taxon>Metazoa</taxon>
        <taxon>Chordata</taxon>
        <taxon>Craniata</taxon>
        <taxon>Vertebrata</taxon>
        <taxon>Euteleostomi</taxon>
        <taxon>Actinopterygii</taxon>
        <taxon>Neopterygii</taxon>
        <taxon>Teleostei</taxon>
        <taxon>Neoteleostei</taxon>
        <taxon>Acanthomorphata</taxon>
        <taxon>Eupercaria</taxon>
        <taxon>Sciaenidae</taxon>
        <taxon>Larimichthys</taxon>
    </lineage>
</organism>
<dbReference type="Gene3D" id="2.10.70.10">
    <property type="entry name" value="Complement Module, domain 1"/>
    <property type="match status" value="1"/>
</dbReference>
<dbReference type="Gene3D" id="6.20.200.20">
    <property type="match status" value="3"/>
</dbReference>
<feature type="domain" description="VWFC" evidence="2">
    <location>
        <begin position="84"/>
        <end position="142"/>
    </location>
</feature>
<dbReference type="Pfam" id="PF01391">
    <property type="entry name" value="Collagen"/>
    <property type="match status" value="1"/>
</dbReference>
<feature type="domain" description="VWFC" evidence="2">
    <location>
        <begin position="204"/>
        <end position="261"/>
    </location>
</feature>
<evidence type="ECO:0000313" key="3">
    <source>
        <dbReference type="EMBL" id="KAE8278258.1"/>
    </source>
</evidence>
<keyword evidence="3" id="KW-0176">Collagen</keyword>
<dbReference type="PANTHER" id="PTHR46439:SF1">
    <property type="entry name" value="CYSTEINE-RICH MOTOR NEURON 1 PROTEIN"/>
    <property type="match status" value="1"/>
</dbReference>
<comment type="caution">
    <text evidence="3">The sequence shown here is derived from an EMBL/GenBank/DDBJ whole genome shotgun (WGS) entry which is preliminary data.</text>
</comment>
<dbReference type="GO" id="GO:0005886">
    <property type="term" value="C:plasma membrane"/>
    <property type="evidence" value="ECO:0007669"/>
    <property type="project" value="TreeGrafter"/>
</dbReference>
<feature type="compositionally biased region" description="Low complexity" evidence="1">
    <location>
        <begin position="725"/>
        <end position="735"/>
    </location>
</feature>
<feature type="region of interest" description="Disordered" evidence="1">
    <location>
        <begin position="652"/>
        <end position="849"/>
    </location>
</feature>
<sequence length="1090" mass="117532">MVQMFIAAVLDSDSCAENGKVYSNNEIWSPESCRICMCDMGTVVCEDEVCEELSDCQTAVTPEGECCPVCSTAAPPHNTDTGADSCTADGKVYSNNQIWNPEPCQVCICDMGTVFCEDVVCEDVGDCKTTEIPEGECCPVCSAERPKTDSCTENGKVYANNDMWNPEPCRICVCDMGTATCEDVVCEDLGDCEKTVTPEGECCPVCLTAASTLTEHRPATAPCSVCVCDNGVAICDEVQCELLPNCEKVVTPEGECCPVCETFASASRMIEILGFKGQKGEPGDIPYGPPGAQGPPDQEVLKADGDFQVLQVLTESPVCQVIQERQDPRPPTHPGGNLVSQMASGFNEKSGLAGMVSGSRQDHEDLQGKMVNLVQLVLREFQERLEIQEQWVNRVIEDQMGLQEELGLMENLDLPVLQENQDFQDLRDTLVFLGQEVNLEQLEQRVHLVLRVQWVLQAHWDLQACREKEAELDQAVPWVKQDQQASEEVQDSRDPEGMVVVELKGLMELQVPVGKVRCGVQLGRLAHPVLQAPRALQEHQDQRGNWVILECLDSKEMLEPKEKEVTMDCQVHWAQWERMESVDPVVMLDPLDLQDLQERAELQEIEVSQAQMVYQARREPRVKEDCQGRLAPKDYLEIQDVMENQGLSGLIGAQGAEGKQGPMGLAGEDGKPGSAGSTGNRGSAGPMGLPGPKGFAGDAGKIGEAGSAGAPGQRGVNGKDGEEGAAGPAGPAGPAGKRGEQGPQGLNGFQGLPGMPGPPGESGKPGNEGLAGEAGANGGIGPRGERGPPGERGEIGPNGLQGPKGGPGGPGPDGPKGSAGPAGGVGEPGGPGLMGMPGERGIPGPSGPKGDEGFLVLLDLLVPVDPMERRVKQANQDLQAVVAQEELLVLLVSMVQLVLLASLDLLVLMVSLESKVKQVNQDRGEKEDLLDHRGWLVKQEHRALLVFLDCLEELEQLVVLVLSGQMGLLVLQESRVLVEFEERTELKGVKEKGDIQAQLELPERKETLERTVPRALMDLQDLLEFQDSEALVHLEKLAVLEFQAVLGLLVELVYQEPPGQEETLALRERGVILVQRVWLVVWGLQELKVL</sequence>
<dbReference type="InterPro" id="IPR052624">
    <property type="entry name" value="CRIM1"/>
</dbReference>
<evidence type="ECO:0000259" key="2">
    <source>
        <dbReference type="PROSITE" id="PS50184"/>
    </source>
</evidence>